<feature type="domain" description="Tail specific protease" evidence="1">
    <location>
        <begin position="204"/>
        <end position="453"/>
    </location>
</feature>
<dbReference type="SMART" id="SM00245">
    <property type="entry name" value="TSPc"/>
    <property type="match status" value="1"/>
</dbReference>
<proteinExistence type="predicted"/>
<dbReference type="PANTHER" id="PTHR32060:SF30">
    <property type="entry name" value="CARBOXY-TERMINAL PROCESSING PROTEASE CTPA"/>
    <property type="match status" value="1"/>
</dbReference>
<dbReference type="PROSITE" id="PS51257">
    <property type="entry name" value="PROKAR_LIPOPROTEIN"/>
    <property type="match status" value="1"/>
</dbReference>
<dbReference type="InterPro" id="IPR029045">
    <property type="entry name" value="ClpP/crotonase-like_dom_sf"/>
</dbReference>
<dbReference type="SUPFAM" id="SSF52096">
    <property type="entry name" value="ClpP/crotonase"/>
    <property type="match status" value="1"/>
</dbReference>
<evidence type="ECO:0000259" key="1">
    <source>
        <dbReference type="SMART" id="SM00245"/>
    </source>
</evidence>
<dbReference type="Proteomes" id="UP001597061">
    <property type="component" value="Unassembled WGS sequence"/>
</dbReference>
<dbReference type="Gene3D" id="2.30.42.10">
    <property type="match status" value="1"/>
</dbReference>
<dbReference type="RefSeq" id="WP_379926963.1">
    <property type="nucleotide sequence ID" value="NZ_JBHTJI010000042.1"/>
</dbReference>
<gene>
    <name evidence="2" type="ORF">ACFQ1R_14335</name>
</gene>
<dbReference type="Gene3D" id="3.30.750.170">
    <property type="match status" value="1"/>
</dbReference>
<keyword evidence="2" id="KW-0378">Hydrolase</keyword>
<sequence length="508" mass="56657">MKIEKLLLNLLIISFFFTNTFTSCSKKDETETEELIETTPVALNNEINDFVWAGLNEVYLWQQNVPNLADDKFASQHDYYTFLNGYNTPENLFNSLLYKKDVIDKFSFLVDDYIALENSFEGTTKTDGLDFGLVRFSGSDNVFGYVRYVANNSNASTKNIKRGDFFLTVDGEQLTVNNYANLLFGNNDTYTLGMANIINNTISLNGKIVSLTKSEFTENPILINKVIEVNNIKIGYLMYNSFIANFDTALNNAIAELKSQGITELVLDLRYNPGGRVSSAIYLSSMITGQFNGEIFSKEQWNSKYQAYFQTNFPEDLINRFTDKLSDSTPITSLNLNKIYVLTTKGSASASELVINCLDAYINVIQIGTNTTGKYTASVTLYDSPNFGRDNANPRHTYALQPLVLKSANAKGISDYYNGLIPDHLITYQTSSGTTAEGENILNLGVLGDINEPYLQKAIALITGSTTKINNKNTSKLISIDVEPVADKKDFTPLGKGMYKTLKLNKSL</sequence>
<dbReference type="InterPro" id="IPR041613">
    <property type="entry name" value="Pept_S41_N"/>
</dbReference>
<dbReference type="CDD" id="cd07561">
    <property type="entry name" value="Peptidase_S41_CPP_like"/>
    <property type="match status" value="1"/>
</dbReference>
<dbReference type="InterPro" id="IPR005151">
    <property type="entry name" value="Tail-specific_protease"/>
</dbReference>
<accession>A0ABW3JLI9</accession>
<dbReference type="EMBL" id="JBHTJI010000042">
    <property type="protein sequence ID" value="MFD0991282.1"/>
    <property type="molecule type" value="Genomic_DNA"/>
</dbReference>
<name>A0ABW3JLI9_9FLAO</name>
<dbReference type="PANTHER" id="PTHR32060">
    <property type="entry name" value="TAIL-SPECIFIC PROTEASE"/>
    <property type="match status" value="1"/>
</dbReference>
<dbReference type="Pfam" id="PF03572">
    <property type="entry name" value="Peptidase_S41"/>
    <property type="match status" value="1"/>
</dbReference>
<dbReference type="InterPro" id="IPR036034">
    <property type="entry name" value="PDZ_sf"/>
</dbReference>
<organism evidence="2 3">
    <name type="scientific">Mariniflexile jejuense</name>
    <dbReference type="NCBI Taxonomy" id="1173582"/>
    <lineage>
        <taxon>Bacteria</taxon>
        <taxon>Pseudomonadati</taxon>
        <taxon>Bacteroidota</taxon>
        <taxon>Flavobacteriia</taxon>
        <taxon>Flavobacteriales</taxon>
        <taxon>Flavobacteriaceae</taxon>
        <taxon>Mariniflexile</taxon>
    </lineage>
</organism>
<dbReference type="GO" id="GO:0016787">
    <property type="term" value="F:hydrolase activity"/>
    <property type="evidence" value="ECO:0007669"/>
    <property type="project" value="UniProtKB-KW"/>
</dbReference>
<keyword evidence="3" id="KW-1185">Reference proteome</keyword>
<evidence type="ECO:0000313" key="2">
    <source>
        <dbReference type="EMBL" id="MFD0991282.1"/>
    </source>
</evidence>
<comment type="caution">
    <text evidence="2">The sequence shown here is derived from an EMBL/GenBank/DDBJ whole genome shotgun (WGS) entry which is preliminary data.</text>
</comment>
<evidence type="ECO:0000313" key="3">
    <source>
        <dbReference type="Proteomes" id="UP001597061"/>
    </source>
</evidence>
<dbReference type="Gene3D" id="3.90.226.10">
    <property type="entry name" value="2-enoyl-CoA Hydratase, Chain A, domain 1"/>
    <property type="match status" value="1"/>
</dbReference>
<protein>
    <submittedName>
        <fullName evidence="2">S41 family peptidase</fullName>
        <ecNumber evidence="2">3.4.-.-</ecNumber>
    </submittedName>
</protein>
<reference evidence="3" key="1">
    <citation type="journal article" date="2019" name="Int. J. Syst. Evol. Microbiol.">
        <title>The Global Catalogue of Microorganisms (GCM) 10K type strain sequencing project: providing services to taxonomists for standard genome sequencing and annotation.</title>
        <authorList>
            <consortium name="The Broad Institute Genomics Platform"/>
            <consortium name="The Broad Institute Genome Sequencing Center for Infectious Disease"/>
            <person name="Wu L."/>
            <person name="Ma J."/>
        </authorList>
    </citation>
    <scope>NUCLEOTIDE SEQUENCE [LARGE SCALE GENOMIC DNA]</scope>
    <source>
        <strain evidence="3">CCUG 62414</strain>
    </source>
</reference>
<dbReference type="Pfam" id="PF18294">
    <property type="entry name" value="Pept_S41_N"/>
    <property type="match status" value="1"/>
</dbReference>
<dbReference type="EC" id="3.4.-.-" evidence="2"/>